<dbReference type="Gene3D" id="3.40.525.10">
    <property type="entry name" value="CRAL-TRIO lipid binding domain"/>
    <property type="match status" value="1"/>
</dbReference>
<protein>
    <recommendedName>
        <fullName evidence="1">CRAL-TRIO domain-containing protein</fullName>
    </recommendedName>
</protein>
<accession>A0AAW1QKD5</accession>
<sequence length="242" mass="27710">MRHCFRVDARTAIRPTPGLTTLPWSATPEEERALAEVGRAMQACPYGAPDEATQQWFLRDRRLAVDAAVDKLTAYMKWRAEFLPLEGLTWEDVADQAGSGKAYLHAHLDVNGRPVIVVRVSKHVTGEFPLDSSKRYCAYVLEQAIARLSDDCETILGIFDLRGFRTRNADFGFVRFLVDVFFLYYPKRLGQVLFVDAPWGFQPGWELVKPWLKKYAALVRFVSVQQLREEFFTPETLPEDFA</sequence>
<dbReference type="SUPFAM" id="SSF52087">
    <property type="entry name" value="CRAL/TRIO domain"/>
    <property type="match status" value="1"/>
</dbReference>
<comment type="caution">
    <text evidence="2">The sequence shown here is derived from an EMBL/GenBank/DDBJ whole genome shotgun (WGS) entry which is preliminary data.</text>
</comment>
<name>A0AAW1QKD5_9CHLO</name>
<dbReference type="InterPro" id="IPR036273">
    <property type="entry name" value="CRAL/TRIO_N_dom_sf"/>
</dbReference>
<dbReference type="Proteomes" id="UP001445335">
    <property type="component" value="Unassembled WGS sequence"/>
</dbReference>
<feature type="domain" description="CRAL-TRIO" evidence="1">
    <location>
        <begin position="91"/>
        <end position="242"/>
    </location>
</feature>
<reference evidence="2 3" key="1">
    <citation type="journal article" date="2024" name="Nat. Commun.">
        <title>Phylogenomics reveals the evolutionary origins of lichenization in chlorophyte algae.</title>
        <authorList>
            <person name="Puginier C."/>
            <person name="Libourel C."/>
            <person name="Otte J."/>
            <person name="Skaloud P."/>
            <person name="Haon M."/>
            <person name="Grisel S."/>
            <person name="Petersen M."/>
            <person name="Berrin J.G."/>
            <person name="Delaux P.M."/>
            <person name="Dal Grande F."/>
            <person name="Keller J."/>
        </authorList>
    </citation>
    <scope>NUCLEOTIDE SEQUENCE [LARGE SCALE GENOMIC DNA]</scope>
    <source>
        <strain evidence="2 3">SAG 245.80</strain>
    </source>
</reference>
<dbReference type="CDD" id="cd00170">
    <property type="entry name" value="SEC14"/>
    <property type="match status" value="1"/>
</dbReference>
<dbReference type="SMART" id="SM00516">
    <property type="entry name" value="SEC14"/>
    <property type="match status" value="1"/>
</dbReference>
<dbReference type="AlphaFoldDB" id="A0AAW1QKD5"/>
<dbReference type="Pfam" id="PF00650">
    <property type="entry name" value="CRAL_TRIO"/>
    <property type="match status" value="1"/>
</dbReference>
<evidence type="ECO:0000313" key="2">
    <source>
        <dbReference type="EMBL" id="KAK9821556.1"/>
    </source>
</evidence>
<dbReference type="InterPro" id="IPR036865">
    <property type="entry name" value="CRAL-TRIO_dom_sf"/>
</dbReference>
<evidence type="ECO:0000259" key="1">
    <source>
        <dbReference type="PROSITE" id="PS50191"/>
    </source>
</evidence>
<dbReference type="SUPFAM" id="SSF46938">
    <property type="entry name" value="CRAL/TRIO N-terminal domain"/>
    <property type="match status" value="1"/>
</dbReference>
<proteinExistence type="predicted"/>
<dbReference type="PROSITE" id="PS50191">
    <property type="entry name" value="CRAL_TRIO"/>
    <property type="match status" value="1"/>
</dbReference>
<dbReference type="InterPro" id="IPR001251">
    <property type="entry name" value="CRAL-TRIO_dom"/>
</dbReference>
<dbReference type="EMBL" id="JALJOU010000100">
    <property type="protein sequence ID" value="KAK9821556.1"/>
    <property type="molecule type" value="Genomic_DNA"/>
</dbReference>
<dbReference type="PANTHER" id="PTHR47556">
    <property type="entry name" value="SEC14P-LIKE PHOSPHATIDYLINOSITOL TRANSFER FAMILY PROTEIN"/>
    <property type="match status" value="1"/>
</dbReference>
<dbReference type="PANTHER" id="PTHR47556:SF1">
    <property type="entry name" value="SEC14P-LIKE PHOSPHATIDYLINOSITOL TRANSFER FAMILY PROTEIN"/>
    <property type="match status" value="1"/>
</dbReference>
<organism evidence="2 3">
    <name type="scientific">Elliptochloris bilobata</name>
    <dbReference type="NCBI Taxonomy" id="381761"/>
    <lineage>
        <taxon>Eukaryota</taxon>
        <taxon>Viridiplantae</taxon>
        <taxon>Chlorophyta</taxon>
        <taxon>core chlorophytes</taxon>
        <taxon>Trebouxiophyceae</taxon>
        <taxon>Trebouxiophyceae incertae sedis</taxon>
        <taxon>Elliptochloris clade</taxon>
        <taxon>Elliptochloris</taxon>
    </lineage>
</organism>
<evidence type="ECO:0000313" key="3">
    <source>
        <dbReference type="Proteomes" id="UP001445335"/>
    </source>
</evidence>
<gene>
    <name evidence="2" type="ORF">WJX81_001198</name>
</gene>
<keyword evidence="3" id="KW-1185">Reference proteome</keyword>